<feature type="region of interest" description="Disordered" evidence="1">
    <location>
        <begin position="106"/>
        <end position="135"/>
    </location>
</feature>
<proteinExistence type="predicted"/>
<organism evidence="2 3">
    <name type="scientific">Lentinus brumalis</name>
    <dbReference type="NCBI Taxonomy" id="2498619"/>
    <lineage>
        <taxon>Eukaryota</taxon>
        <taxon>Fungi</taxon>
        <taxon>Dikarya</taxon>
        <taxon>Basidiomycota</taxon>
        <taxon>Agaricomycotina</taxon>
        <taxon>Agaricomycetes</taxon>
        <taxon>Polyporales</taxon>
        <taxon>Polyporaceae</taxon>
        <taxon>Lentinus</taxon>
    </lineage>
</organism>
<gene>
    <name evidence="2" type="ORF">OH76DRAFT_232575</name>
</gene>
<sequence>MRTPLLRLAVPTGRVRIGAGTRCSTERRSLGKCIGRCGTKSVAEARSVHSEHAVWGGQPGSTVLFDGMCAAAGNTATEKLKPVFTPWRAQLWWSGGAQERRCGSQYKPAGEAGQRAKCRDRTWAAGRSPHWDGRS</sequence>
<protein>
    <submittedName>
        <fullName evidence="2">Uncharacterized protein</fullName>
    </submittedName>
</protein>
<dbReference type="AlphaFoldDB" id="A0A371DHG1"/>
<reference evidence="2 3" key="1">
    <citation type="journal article" date="2018" name="Biotechnol. Biofuels">
        <title>Integrative visual omics of the white-rot fungus Polyporus brumalis exposes the biotechnological potential of its oxidative enzymes for delignifying raw plant biomass.</title>
        <authorList>
            <person name="Miyauchi S."/>
            <person name="Rancon A."/>
            <person name="Drula E."/>
            <person name="Hage H."/>
            <person name="Chaduli D."/>
            <person name="Favel A."/>
            <person name="Grisel S."/>
            <person name="Henrissat B."/>
            <person name="Herpoel-Gimbert I."/>
            <person name="Ruiz-Duenas F.J."/>
            <person name="Chevret D."/>
            <person name="Hainaut M."/>
            <person name="Lin J."/>
            <person name="Wang M."/>
            <person name="Pangilinan J."/>
            <person name="Lipzen A."/>
            <person name="Lesage-Meessen L."/>
            <person name="Navarro D."/>
            <person name="Riley R."/>
            <person name="Grigoriev I.V."/>
            <person name="Zhou S."/>
            <person name="Raouche S."/>
            <person name="Rosso M.N."/>
        </authorList>
    </citation>
    <scope>NUCLEOTIDE SEQUENCE [LARGE SCALE GENOMIC DNA]</scope>
    <source>
        <strain evidence="2 3">BRFM 1820</strain>
    </source>
</reference>
<dbReference type="Proteomes" id="UP000256964">
    <property type="component" value="Unassembled WGS sequence"/>
</dbReference>
<keyword evidence="3" id="KW-1185">Reference proteome</keyword>
<dbReference type="EMBL" id="KZ857392">
    <property type="protein sequence ID" value="RDX51948.1"/>
    <property type="molecule type" value="Genomic_DNA"/>
</dbReference>
<accession>A0A371DHG1</accession>
<evidence type="ECO:0000313" key="2">
    <source>
        <dbReference type="EMBL" id="RDX51948.1"/>
    </source>
</evidence>
<name>A0A371DHG1_9APHY</name>
<evidence type="ECO:0000313" key="3">
    <source>
        <dbReference type="Proteomes" id="UP000256964"/>
    </source>
</evidence>
<evidence type="ECO:0000256" key="1">
    <source>
        <dbReference type="SAM" id="MobiDB-lite"/>
    </source>
</evidence>